<keyword evidence="2" id="KW-0812">Transmembrane</keyword>
<feature type="region of interest" description="Disordered" evidence="1">
    <location>
        <begin position="189"/>
        <end position="209"/>
    </location>
</feature>
<sequence length="257" mass="29406">MRTFHPQHQFPFPVFAFPHSLNCTNSQIISKYLCLVSLASSNRKNCGFFKTTEYSKSSGNPNSDLAVRRNGHHQQFAQPRDSLGNLSNQRVVLLLNLKNCFPGQSAIQDTLNWVLVDVQYMREFEVDCYMSLVWFERTSEDIERKQQFVFPLLCGAFGALEEPRDQQLGWQVKPWRRWAVDFSDVSTAASSLDIPDPPGFSRASQDQDDSTLSRQKKDAEANWKAQVRLNLLICAFSFITIMRLIVTSVLESQVELS</sequence>
<organism evidence="2 3">
    <name type="scientific">Tripterygium wilfordii</name>
    <name type="common">Thunder God vine</name>
    <dbReference type="NCBI Taxonomy" id="458696"/>
    <lineage>
        <taxon>Eukaryota</taxon>
        <taxon>Viridiplantae</taxon>
        <taxon>Streptophyta</taxon>
        <taxon>Embryophyta</taxon>
        <taxon>Tracheophyta</taxon>
        <taxon>Spermatophyta</taxon>
        <taxon>Magnoliopsida</taxon>
        <taxon>eudicotyledons</taxon>
        <taxon>Gunneridae</taxon>
        <taxon>Pentapetalae</taxon>
        <taxon>rosids</taxon>
        <taxon>fabids</taxon>
        <taxon>Celastrales</taxon>
        <taxon>Celastraceae</taxon>
        <taxon>Tripterygium</taxon>
    </lineage>
</organism>
<protein>
    <submittedName>
        <fullName evidence="2">Transmembrane protein 85</fullName>
    </submittedName>
</protein>
<keyword evidence="2" id="KW-0472">Membrane</keyword>
<dbReference type="AlphaFoldDB" id="A0A7J7CAM0"/>
<evidence type="ECO:0000256" key="1">
    <source>
        <dbReference type="SAM" id="MobiDB-lite"/>
    </source>
</evidence>
<gene>
    <name evidence="2" type="ORF">HS088_TW19G00816</name>
</gene>
<name>A0A7J7CAM0_TRIWF</name>
<evidence type="ECO:0000313" key="2">
    <source>
        <dbReference type="EMBL" id="KAF5731211.1"/>
    </source>
</evidence>
<evidence type="ECO:0000313" key="3">
    <source>
        <dbReference type="Proteomes" id="UP000593562"/>
    </source>
</evidence>
<proteinExistence type="predicted"/>
<reference evidence="2 3" key="1">
    <citation type="journal article" date="2020" name="Nat. Commun.">
        <title>Genome of Tripterygium wilfordii and identification of cytochrome P450 involved in triptolide biosynthesis.</title>
        <authorList>
            <person name="Tu L."/>
            <person name="Su P."/>
            <person name="Zhang Z."/>
            <person name="Gao L."/>
            <person name="Wang J."/>
            <person name="Hu T."/>
            <person name="Zhou J."/>
            <person name="Zhang Y."/>
            <person name="Zhao Y."/>
            <person name="Liu Y."/>
            <person name="Song Y."/>
            <person name="Tong Y."/>
            <person name="Lu Y."/>
            <person name="Yang J."/>
            <person name="Xu C."/>
            <person name="Jia M."/>
            <person name="Peters R.J."/>
            <person name="Huang L."/>
            <person name="Gao W."/>
        </authorList>
    </citation>
    <scope>NUCLEOTIDE SEQUENCE [LARGE SCALE GENOMIC DNA]</scope>
    <source>
        <strain evidence="3">cv. XIE 37</strain>
        <tissue evidence="2">Leaf</tissue>
    </source>
</reference>
<dbReference type="Proteomes" id="UP000593562">
    <property type="component" value="Unassembled WGS sequence"/>
</dbReference>
<dbReference type="EMBL" id="JAAARO010000019">
    <property type="protein sequence ID" value="KAF5731211.1"/>
    <property type="molecule type" value="Genomic_DNA"/>
</dbReference>
<comment type="caution">
    <text evidence="2">The sequence shown here is derived from an EMBL/GenBank/DDBJ whole genome shotgun (WGS) entry which is preliminary data.</text>
</comment>
<accession>A0A7J7CAM0</accession>
<keyword evidence="3" id="KW-1185">Reference proteome</keyword>
<dbReference type="InParanoid" id="A0A7J7CAM0"/>